<accession>A0A2W2APJ4</accession>
<organism evidence="1 2">
    <name type="scientific">Aestuariivirga litoralis</name>
    <dbReference type="NCBI Taxonomy" id="2650924"/>
    <lineage>
        <taxon>Bacteria</taxon>
        <taxon>Pseudomonadati</taxon>
        <taxon>Pseudomonadota</taxon>
        <taxon>Alphaproteobacteria</taxon>
        <taxon>Hyphomicrobiales</taxon>
        <taxon>Aestuariivirgaceae</taxon>
        <taxon>Aestuariivirga</taxon>
    </lineage>
</organism>
<reference evidence="2" key="1">
    <citation type="submission" date="2018-06" db="EMBL/GenBank/DDBJ databases">
        <title>Aestuariibacter litoralis strain KCTC 52945T.</title>
        <authorList>
            <person name="Li X."/>
            <person name="Salam N."/>
            <person name="Li J.-L."/>
            <person name="Chen Y.-M."/>
            <person name="Yang Z.-W."/>
            <person name="Zhang L.-Y."/>
            <person name="Han M.-X."/>
            <person name="Xiao M."/>
            <person name="Li W.-J."/>
        </authorList>
    </citation>
    <scope>NUCLEOTIDE SEQUENCE [LARGE SCALE GENOMIC DNA]</scope>
    <source>
        <strain evidence="2">KCTC 52945</strain>
    </source>
</reference>
<dbReference type="GO" id="GO:0016020">
    <property type="term" value="C:membrane"/>
    <property type="evidence" value="ECO:0007669"/>
    <property type="project" value="InterPro"/>
</dbReference>
<sequence>MPLYQYRKNDLEKTFLFIHVPKTGGTAVETFFRAVGLTGYFDPPTYMPVRPYLKVPPAHYDYEVLRRLFELDALYSFAIVRHPVQRMISQYKWSLEKSNKAEELAQSGFTDFLVRMFAEYRRNENLFSGHFKPQVRFVGEKVTKIFKYEAGLDVIIRRVLEDVGFRPQGELKLPVVNNSAPRKVEPSAADIALIRDMYAEDYAAFGYDEAAAAGEGSRA</sequence>
<dbReference type="Gene3D" id="3.40.50.300">
    <property type="entry name" value="P-loop containing nucleotide triphosphate hydrolases"/>
    <property type="match status" value="1"/>
</dbReference>
<dbReference type="EMBL" id="QKVK01000003">
    <property type="protein sequence ID" value="PZF77315.1"/>
    <property type="molecule type" value="Genomic_DNA"/>
</dbReference>
<proteinExistence type="predicted"/>
<comment type="caution">
    <text evidence="1">The sequence shown here is derived from an EMBL/GenBank/DDBJ whole genome shotgun (WGS) entry which is preliminary data.</text>
</comment>
<evidence type="ECO:0000313" key="2">
    <source>
        <dbReference type="Proteomes" id="UP000248795"/>
    </source>
</evidence>
<evidence type="ECO:0000313" key="1">
    <source>
        <dbReference type="EMBL" id="PZF77315.1"/>
    </source>
</evidence>
<evidence type="ECO:0008006" key="3">
    <source>
        <dbReference type="Google" id="ProtNLM"/>
    </source>
</evidence>
<gene>
    <name evidence="1" type="ORF">DK847_08315</name>
</gene>
<dbReference type="Proteomes" id="UP000248795">
    <property type="component" value="Unassembled WGS sequence"/>
</dbReference>
<protein>
    <recommendedName>
        <fullName evidence="3">Sulfotransferase family protein</fullName>
    </recommendedName>
</protein>
<dbReference type="Pfam" id="PF03567">
    <property type="entry name" value="Sulfotransfer_2"/>
    <property type="match status" value="1"/>
</dbReference>
<keyword evidence="2" id="KW-1185">Reference proteome</keyword>
<name>A0A2W2APJ4_9HYPH</name>
<dbReference type="SUPFAM" id="SSF52540">
    <property type="entry name" value="P-loop containing nucleoside triphosphate hydrolases"/>
    <property type="match status" value="1"/>
</dbReference>
<dbReference type="InterPro" id="IPR027417">
    <property type="entry name" value="P-loop_NTPase"/>
</dbReference>
<dbReference type="RefSeq" id="WP_111197677.1">
    <property type="nucleotide sequence ID" value="NZ_QKVK01000003.1"/>
</dbReference>
<dbReference type="InterPro" id="IPR005331">
    <property type="entry name" value="Sulfotransferase"/>
</dbReference>
<dbReference type="GO" id="GO:0008146">
    <property type="term" value="F:sulfotransferase activity"/>
    <property type="evidence" value="ECO:0007669"/>
    <property type="project" value="InterPro"/>
</dbReference>
<dbReference type="AlphaFoldDB" id="A0A2W2APJ4"/>